<evidence type="ECO:0000313" key="1">
    <source>
        <dbReference type="EMBL" id="ERG97249.1"/>
    </source>
</evidence>
<gene>
    <name evidence="1" type="ORF">J07HQW2_03735</name>
</gene>
<evidence type="ECO:0000313" key="2">
    <source>
        <dbReference type="Proteomes" id="UP000030710"/>
    </source>
</evidence>
<accession>U1N2X6</accession>
<reference evidence="1 2" key="1">
    <citation type="journal article" date="2013" name="PLoS ONE">
        <title>Assembly-driven community genomics of a hypersaline microbial ecosystem.</title>
        <authorList>
            <person name="Podell S."/>
            <person name="Ugalde J.A."/>
            <person name="Narasingarao P."/>
            <person name="Banfield J.F."/>
            <person name="Heidelberg K.B."/>
            <person name="Allen E.E."/>
        </authorList>
    </citation>
    <scope>NUCLEOTIDE SEQUENCE [LARGE SCALE GENOMIC DNA]</scope>
    <source>
        <strain evidence="2">J07HQW2</strain>
    </source>
</reference>
<organism evidence="1 2">
    <name type="scientific">Haloquadratum walsbyi J07HQW2</name>
    <dbReference type="NCBI Taxonomy" id="1238425"/>
    <lineage>
        <taxon>Archaea</taxon>
        <taxon>Methanobacteriati</taxon>
        <taxon>Methanobacteriota</taxon>
        <taxon>Stenosarchaea group</taxon>
        <taxon>Halobacteria</taxon>
        <taxon>Halobacteriales</taxon>
        <taxon>Haloferacaceae</taxon>
        <taxon>Haloquadratum</taxon>
    </lineage>
</organism>
<name>U1N2X6_9EURY</name>
<dbReference type="HOGENOM" id="CLU_2730311_0_0_2"/>
<dbReference type="AlphaFoldDB" id="U1N2X6"/>
<dbReference type="Proteomes" id="UP000030710">
    <property type="component" value="Unassembled WGS sequence"/>
</dbReference>
<dbReference type="EMBL" id="KE356561">
    <property type="protein sequence ID" value="ERG97249.1"/>
    <property type="molecule type" value="Genomic_DNA"/>
</dbReference>
<proteinExistence type="predicted"/>
<sequence length="71" mass="7686">MAKCPECGYTADAQNDDWFESADGLESIDRSTQTDTSLITCPSCDCVLGVPAEWIGCEVPRPRGQAPRHSP</sequence>
<protein>
    <submittedName>
        <fullName evidence="1">Uncharacterized protein</fullName>
    </submittedName>
</protein>